<dbReference type="GO" id="GO:0000978">
    <property type="term" value="F:RNA polymerase II cis-regulatory region sequence-specific DNA binding"/>
    <property type="evidence" value="ECO:0007669"/>
    <property type="project" value="TreeGrafter"/>
</dbReference>
<evidence type="ECO:0000313" key="9">
    <source>
        <dbReference type="Proteomes" id="UP001150941"/>
    </source>
</evidence>
<keyword evidence="5" id="KW-0539">Nucleus</keyword>
<dbReference type="PANTHER" id="PTHR47424:SF5">
    <property type="entry name" value="ZN(II)2CYS6 TRANSCRIPTION FACTOR (EUROFUNG)"/>
    <property type="match status" value="1"/>
</dbReference>
<keyword evidence="9" id="KW-1185">Reference proteome</keyword>
<dbReference type="GO" id="GO:0005634">
    <property type="term" value="C:nucleus"/>
    <property type="evidence" value="ECO:0007669"/>
    <property type="project" value="TreeGrafter"/>
</dbReference>
<reference evidence="8" key="1">
    <citation type="submission" date="2022-11" db="EMBL/GenBank/DDBJ databases">
        <authorList>
            <person name="Petersen C."/>
        </authorList>
    </citation>
    <scope>NUCLEOTIDE SEQUENCE</scope>
    <source>
        <strain evidence="8">IBT 19713</strain>
    </source>
</reference>
<evidence type="ECO:0000256" key="4">
    <source>
        <dbReference type="ARBA" id="ARBA00023163"/>
    </source>
</evidence>
<evidence type="ECO:0000256" key="1">
    <source>
        <dbReference type="ARBA" id="ARBA00022723"/>
    </source>
</evidence>
<dbReference type="Pfam" id="PF04082">
    <property type="entry name" value="Fungal_trans"/>
    <property type="match status" value="1"/>
</dbReference>
<reference evidence="8" key="2">
    <citation type="journal article" date="2023" name="IMA Fungus">
        <title>Comparative genomic study of the Penicillium genus elucidates a diverse pangenome and 15 lateral gene transfer events.</title>
        <authorList>
            <person name="Petersen C."/>
            <person name="Sorensen T."/>
            <person name="Nielsen M.R."/>
            <person name="Sondergaard T.E."/>
            <person name="Sorensen J.L."/>
            <person name="Fitzpatrick D.A."/>
            <person name="Frisvad J.C."/>
            <person name="Nielsen K.L."/>
        </authorList>
    </citation>
    <scope>NUCLEOTIDE SEQUENCE</scope>
    <source>
        <strain evidence="8">IBT 19713</strain>
    </source>
</reference>
<dbReference type="Gene3D" id="4.10.240.10">
    <property type="entry name" value="Zn(2)-C6 fungal-type DNA-binding domain"/>
    <property type="match status" value="1"/>
</dbReference>
<dbReference type="CDD" id="cd12148">
    <property type="entry name" value="fungal_TF_MHR"/>
    <property type="match status" value="1"/>
</dbReference>
<feature type="compositionally biased region" description="Low complexity" evidence="6">
    <location>
        <begin position="106"/>
        <end position="117"/>
    </location>
</feature>
<feature type="region of interest" description="Disordered" evidence="6">
    <location>
        <begin position="153"/>
        <end position="196"/>
    </location>
</feature>
<dbReference type="GO" id="GO:0006351">
    <property type="term" value="P:DNA-templated transcription"/>
    <property type="evidence" value="ECO:0007669"/>
    <property type="project" value="InterPro"/>
</dbReference>
<dbReference type="AlphaFoldDB" id="A0A9W9PJ18"/>
<dbReference type="GO" id="GO:0000435">
    <property type="term" value="P:positive regulation of transcription from RNA polymerase II promoter by galactose"/>
    <property type="evidence" value="ECO:0007669"/>
    <property type="project" value="TreeGrafter"/>
</dbReference>
<dbReference type="RefSeq" id="XP_058335162.1">
    <property type="nucleotide sequence ID" value="XM_058472021.1"/>
</dbReference>
<evidence type="ECO:0000256" key="5">
    <source>
        <dbReference type="ARBA" id="ARBA00023242"/>
    </source>
</evidence>
<dbReference type="InterPro" id="IPR051127">
    <property type="entry name" value="Fungal_SecMet_Regulators"/>
</dbReference>
<name>A0A9W9PJ18_9EURO</name>
<dbReference type="GO" id="GO:0008270">
    <property type="term" value="F:zinc ion binding"/>
    <property type="evidence" value="ECO:0007669"/>
    <property type="project" value="InterPro"/>
</dbReference>
<gene>
    <name evidence="8" type="ORF">N7468_002724</name>
</gene>
<proteinExistence type="predicted"/>
<dbReference type="SMART" id="SM00906">
    <property type="entry name" value="Fungal_trans"/>
    <property type="match status" value="1"/>
</dbReference>
<feature type="region of interest" description="Disordered" evidence="6">
    <location>
        <begin position="650"/>
        <end position="692"/>
    </location>
</feature>
<protein>
    <recommendedName>
        <fullName evidence="7">Xylanolytic transcriptional activator regulatory domain-containing protein</fullName>
    </recommendedName>
</protein>
<dbReference type="CDD" id="cd00067">
    <property type="entry name" value="GAL4"/>
    <property type="match status" value="1"/>
</dbReference>
<evidence type="ECO:0000256" key="6">
    <source>
        <dbReference type="SAM" id="MobiDB-lite"/>
    </source>
</evidence>
<dbReference type="OrthoDB" id="39175at2759"/>
<evidence type="ECO:0000313" key="8">
    <source>
        <dbReference type="EMBL" id="KAJ5247741.1"/>
    </source>
</evidence>
<dbReference type="InterPro" id="IPR007219">
    <property type="entry name" value="XnlR_reg_dom"/>
</dbReference>
<feature type="compositionally biased region" description="Polar residues" evidence="6">
    <location>
        <begin position="650"/>
        <end position="686"/>
    </location>
</feature>
<dbReference type="PANTHER" id="PTHR47424">
    <property type="entry name" value="REGULATORY PROTEIN GAL4"/>
    <property type="match status" value="1"/>
</dbReference>
<dbReference type="GO" id="GO:0000981">
    <property type="term" value="F:DNA-binding transcription factor activity, RNA polymerase II-specific"/>
    <property type="evidence" value="ECO:0007669"/>
    <property type="project" value="InterPro"/>
</dbReference>
<keyword evidence="1" id="KW-0479">Metal-binding</keyword>
<evidence type="ECO:0000256" key="3">
    <source>
        <dbReference type="ARBA" id="ARBA00023125"/>
    </source>
</evidence>
<comment type="caution">
    <text evidence="8">The sequence shown here is derived from an EMBL/GenBank/DDBJ whole genome shotgun (WGS) entry which is preliminary data.</text>
</comment>
<keyword evidence="2" id="KW-0805">Transcription regulation</keyword>
<accession>A0A9W9PJ18</accession>
<sequence>MAENAKRNDHSPLADAPRKRAKYTQVACVSNECKRRKLKCSGGEICMRCSRNDIPCIFPANRPIVSPSGEVENERQSSQFQKIDQHLANLQQEIRTISGRLHQLESSSPLASSKPSPGMSTGAHALQRILNPPKSPTFVGPTSAEFGLGQQQASLTAPENVGRTAGGENEPQDSNESTPAPLSLAASSEREGPIDGDPLKALGLEETLRLVQVYEDAVGIMYPCVDLTSLRTYVVQFYHTYDPVMDKMADPTLADSDQDWFHARDVQVLKILCAIALLVESHGRSERAAQLADSVEDRFASRLKIADVDMKEILLLVLLSIFHSYRDDEVIAWRLTGMAARGCMELGLHFQETWQKAGGVFPGALEWMWASRLFWCIYVLDRKWSFGTGLPFAIQDSDMDTDLPEPGHSTPYLMCMISYARLGAKIWGLVIGWSRRSHQATSESCAILDAEVQKWVHSIPQELRFDPNWRSPSGPEHTDRTMMLQVLLALQANQLRILVYRQNLLNSERIAENVSGASIAVETAKKTIHMLDYFSRVSNIYFQRPEPFNYFLISAMAALLLGVRHAPGTFSQTCRPEFYIAVDMVRRSATRARTSRRLQKIIRSLKRIQSNFHTHNQTSGFSSSYENRAYGTPADTRRLSSWKRGTSWYPSDTTPVSSVRDSPMPINSSFLPQSRGKSQPSSTSLWPLSPGTAADAESHSCEDLSSFFEYAGDLYFDPGAEMSFLNGVNMGVAQSGDSRLPTTFGTLQDDDQELTRVMAGLL</sequence>
<feature type="domain" description="Xylanolytic transcriptional activator regulatory" evidence="7">
    <location>
        <begin position="332"/>
        <end position="410"/>
    </location>
</feature>
<dbReference type="SUPFAM" id="SSF57701">
    <property type="entry name" value="Zn2/Cys6 DNA-binding domain"/>
    <property type="match status" value="1"/>
</dbReference>
<dbReference type="EMBL" id="JAPQKS010000002">
    <property type="protein sequence ID" value="KAJ5247741.1"/>
    <property type="molecule type" value="Genomic_DNA"/>
</dbReference>
<feature type="region of interest" description="Disordered" evidence="6">
    <location>
        <begin position="103"/>
        <end position="123"/>
    </location>
</feature>
<dbReference type="GeneID" id="83199324"/>
<dbReference type="InterPro" id="IPR001138">
    <property type="entry name" value="Zn2Cys6_DnaBD"/>
</dbReference>
<dbReference type="InterPro" id="IPR036864">
    <property type="entry name" value="Zn2-C6_fun-type_DNA-bd_sf"/>
</dbReference>
<dbReference type="Proteomes" id="UP001150941">
    <property type="component" value="Unassembled WGS sequence"/>
</dbReference>
<organism evidence="8 9">
    <name type="scientific">Penicillium chermesinum</name>
    <dbReference type="NCBI Taxonomy" id="63820"/>
    <lineage>
        <taxon>Eukaryota</taxon>
        <taxon>Fungi</taxon>
        <taxon>Dikarya</taxon>
        <taxon>Ascomycota</taxon>
        <taxon>Pezizomycotina</taxon>
        <taxon>Eurotiomycetes</taxon>
        <taxon>Eurotiomycetidae</taxon>
        <taxon>Eurotiales</taxon>
        <taxon>Aspergillaceae</taxon>
        <taxon>Penicillium</taxon>
    </lineage>
</organism>
<evidence type="ECO:0000256" key="2">
    <source>
        <dbReference type="ARBA" id="ARBA00023015"/>
    </source>
</evidence>
<evidence type="ECO:0000259" key="7">
    <source>
        <dbReference type="SMART" id="SM00906"/>
    </source>
</evidence>
<keyword evidence="3" id="KW-0238">DNA-binding</keyword>
<keyword evidence="4" id="KW-0804">Transcription</keyword>